<protein>
    <recommendedName>
        <fullName evidence="2">PhoD-like phosphatase metallophosphatase domain-containing protein</fullName>
    </recommendedName>
</protein>
<comment type="caution">
    <text evidence="3">The sequence shown here is derived from an EMBL/GenBank/DDBJ whole genome shotgun (WGS) entry which is preliminary data.</text>
</comment>
<reference evidence="3" key="1">
    <citation type="submission" date="2022-10" db="EMBL/GenBank/DDBJ databases">
        <title>Determination and structural analysis of whole genome sequence of Sarocladium strictum F4-1.</title>
        <authorList>
            <person name="Hu L."/>
            <person name="Jiang Y."/>
        </authorList>
    </citation>
    <scope>NUCLEOTIDE SEQUENCE</scope>
    <source>
        <strain evidence="3">F4-1</strain>
    </source>
</reference>
<organism evidence="3 4">
    <name type="scientific">Sarocladium strictum</name>
    <name type="common">Black bundle disease fungus</name>
    <name type="synonym">Acremonium strictum</name>
    <dbReference type="NCBI Taxonomy" id="5046"/>
    <lineage>
        <taxon>Eukaryota</taxon>
        <taxon>Fungi</taxon>
        <taxon>Dikarya</taxon>
        <taxon>Ascomycota</taxon>
        <taxon>Pezizomycotina</taxon>
        <taxon>Sordariomycetes</taxon>
        <taxon>Hypocreomycetidae</taxon>
        <taxon>Hypocreales</taxon>
        <taxon>Sarocladiaceae</taxon>
        <taxon>Sarocladium</taxon>
    </lineage>
</organism>
<feature type="transmembrane region" description="Helical" evidence="1">
    <location>
        <begin position="21"/>
        <end position="42"/>
    </location>
</feature>
<dbReference type="Proteomes" id="UP001175261">
    <property type="component" value="Unassembled WGS sequence"/>
</dbReference>
<keyword evidence="1" id="KW-0812">Transmembrane</keyword>
<dbReference type="AlphaFoldDB" id="A0AA39GBJ8"/>
<keyword evidence="1" id="KW-0472">Membrane</keyword>
<sequence length="619" mass="69818">MGWPTTATKLSSTILRVAALAFFRLFPAHLPSIAFAFFAIYVPSFLSSYYTDPPLEIVEGEADVLVEETKETPTPLLTEDGVAVEPEPEIVVEKITVHEKLIIAEKDVKPWQVLLTGAPSRKHPVATITTFLINVLLIALTADSIYRIRLFYPVDDLSFVRLGYVSHTDAKFLIREPDQSKMPVTLEIHIKDPQAPFDNPLWQTAGGVRWTSNDTDYTAAVTVPLMHSKQRRYEWRTSNNHSGEFIAAPKPGQMPDLTDGKFTFLSTSCILPRFPYNPFDHPLAIPGVKHLAAKLPELQAQFMLFLGDFIYIDVPRQFRESVDEYRMQYRQVYASPDWPGIGQNLSWIHVLDDHEIFNDWSSNSTGVYHNAVQPWHTYNADLNPPKAVAAGSKKARLDATWYEFVQGPASFFMMDTRSYRSSNNLPFDDQDKTMLGKDQLADLLAWLAKPAGRGIRWKVVASSVPFTKNWPVNVQDTWGGFLAERRKILEAMWDAGAHGTSVVILSGDRHEFAATKFPPPIGSRWPESATAHEFSTSPLSQFSSPLGSYRQTDDEDVMMNYIPSGNSKFGAFTMEKVGGKDTLQYRLFIDGKQRWETVLLAAPETDTTRGSFFGRIKYT</sequence>
<dbReference type="SUPFAM" id="SSF56300">
    <property type="entry name" value="Metallo-dependent phosphatases"/>
    <property type="match status" value="1"/>
</dbReference>
<dbReference type="InterPro" id="IPR038607">
    <property type="entry name" value="PhoD-like_sf"/>
</dbReference>
<evidence type="ECO:0000313" key="4">
    <source>
        <dbReference type="Proteomes" id="UP001175261"/>
    </source>
</evidence>
<dbReference type="CDD" id="cd07389">
    <property type="entry name" value="MPP_PhoD"/>
    <property type="match status" value="1"/>
</dbReference>
<gene>
    <name evidence="3" type="ORF">NLU13_9455</name>
</gene>
<proteinExistence type="predicted"/>
<dbReference type="Pfam" id="PF09423">
    <property type="entry name" value="PhoD"/>
    <property type="match status" value="1"/>
</dbReference>
<keyword evidence="4" id="KW-1185">Reference proteome</keyword>
<dbReference type="InterPro" id="IPR018946">
    <property type="entry name" value="PhoD-like_MPP"/>
</dbReference>
<evidence type="ECO:0000256" key="1">
    <source>
        <dbReference type="SAM" id="Phobius"/>
    </source>
</evidence>
<dbReference type="PANTHER" id="PTHR43606">
    <property type="entry name" value="PHOSPHATASE, PUTATIVE (AFU_ORTHOLOGUE AFUA_6G08710)-RELATED"/>
    <property type="match status" value="1"/>
</dbReference>
<dbReference type="InterPro" id="IPR029052">
    <property type="entry name" value="Metallo-depent_PP-like"/>
</dbReference>
<name>A0AA39GBJ8_SARSR</name>
<evidence type="ECO:0000313" key="3">
    <source>
        <dbReference type="EMBL" id="KAK0383544.1"/>
    </source>
</evidence>
<feature type="domain" description="PhoD-like phosphatase metallophosphatase" evidence="2">
    <location>
        <begin position="290"/>
        <end position="559"/>
    </location>
</feature>
<keyword evidence="1" id="KW-1133">Transmembrane helix</keyword>
<dbReference type="Gene3D" id="3.60.21.70">
    <property type="entry name" value="PhoD-like phosphatase"/>
    <property type="match status" value="1"/>
</dbReference>
<dbReference type="InterPro" id="IPR052900">
    <property type="entry name" value="Phospholipid_Metab_Enz"/>
</dbReference>
<dbReference type="PANTHER" id="PTHR43606:SF2">
    <property type="entry name" value="ALKALINE PHOSPHATASE FAMILY PROTEIN (AFU_ORTHOLOGUE AFUA_5G03860)"/>
    <property type="match status" value="1"/>
</dbReference>
<evidence type="ECO:0000259" key="2">
    <source>
        <dbReference type="Pfam" id="PF09423"/>
    </source>
</evidence>
<dbReference type="EMBL" id="JAPDFR010000009">
    <property type="protein sequence ID" value="KAK0383544.1"/>
    <property type="molecule type" value="Genomic_DNA"/>
</dbReference>
<accession>A0AA39GBJ8</accession>